<accession>A0AAV4IHI6</accession>
<protein>
    <submittedName>
        <fullName evidence="5">Nose resistant to fluoxetine protein 6-like</fullName>
    </submittedName>
</protein>
<feature type="transmembrane region" description="Helical" evidence="2">
    <location>
        <begin position="587"/>
        <end position="606"/>
    </location>
</feature>
<dbReference type="PANTHER" id="PTHR11161">
    <property type="entry name" value="O-ACYLTRANSFERASE"/>
    <property type="match status" value="1"/>
</dbReference>
<dbReference type="EMBL" id="BMAT01002557">
    <property type="protein sequence ID" value="GFS09100.1"/>
    <property type="molecule type" value="Genomic_DNA"/>
</dbReference>
<proteinExistence type="predicted"/>
<feature type="compositionally biased region" description="Basic and acidic residues" evidence="1">
    <location>
        <begin position="222"/>
        <end position="238"/>
    </location>
</feature>
<evidence type="ECO:0000313" key="5">
    <source>
        <dbReference type="EMBL" id="GFS09100.1"/>
    </source>
</evidence>
<dbReference type="AlphaFoldDB" id="A0AAV4IHI6"/>
<dbReference type="Proteomes" id="UP000762676">
    <property type="component" value="Unassembled WGS sequence"/>
</dbReference>
<feature type="transmembrane region" description="Helical" evidence="2">
    <location>
        <begin position="352"/>
        <end position="377"/>
    </location>
</feature>
<keyword evidence="2" id="KW-1133">Transmembrane helix</keyword>
<evidence type="ECO:0000259" key="4">
    <source>
        <dbReference type="SMART" id="SM00703"/>
    </source>
</evidence>
<evidence type="ECO:0000256" key="1">
    <source>
        <dbReference type="SAM" id="MobiDB-lite"/>
    </source>
</evidence>
<dbReference type="Pfam" id="PF01757">
    <property type="entry name" value="Acyl_transf_3"/>
    <property type="match status" value="1"/>
</dbReference>
<keyword evidence="2" id="KW-0812">Transmembrane</keyword>
<feature type="signal peptide" evidence="3">
    <location>
        <begin position="1"/>
        <end position="20"/>
    </location>
</feature>
<feature type="region of interest" description="Disordered" evidence="1">
    <location>
        <begin position="163"/>
        <end position="239"/>
    </location>
</feature>
<dbReference type="InterPro" id="IPR052728">
    <property type="entry name" value="O2_lipid_transport_reg"/>
</dbReference>
<dbReference type="GO" id="GO:0016747">
    <property type="term" value="F:acyltransferase activity, transferring groups other than amino-acyl groups"/>
    <property type="evidence" value="ECO:0007669"/>
    <property type="project" value="InterPro"/>
</dbReference>
<sequence length="645" mass="72930">MSPLTIVTCAVLLLATPTLQLDSFSPEGVKSNIDRLYNTSSLNSLKFSHAKTGHPAIKLADEEDVKANMPQILRQNSEFARAFTKRFPSPRDMAMFIADVAKKPRSGLTYTCAIHVIDGFAALEKWETWALRMLDSWGRPGPGIMSLYPVFRGVFDECQHVKARKPERHTQSEGKYQHGAESQDPSSYNDRAHQFSNVSKHTGASEHGQRSAYVSKMAAADTARETHGRASAHTENHRKGSKHSFLEVVNYLDNYFNAKDRHPDYEVAFRGKYCRVGVSSYAIPMNINVIPILKVYLGISYEVCVPDSCTSQDVDILANQTVMAMVFQSNLAQFEVEKTTCVDVHPPWDTKAIVIVIFIAMSLLGISACTAYDIIYIQRPIWKLQRLKEEFIAKREMLLKPTEAMAYDTNGHLINGSVVLNGNDRERLLHTSERLLHTSESNGSLASETGNGTSDVSLENILFQEQELSTFAKALQFFSVYTNGQKIGRTKLQEKTLSCVHGIRFLSMCWIVLGHTLLVALVDTDNILEFIFVYRQKLMFMILANGFLCVDTFFVLSGTMVGYVFIHVVENETRIKYLVYVLHRFMRLSPALIVFGAIYICLWPHFGTGPNYPSKAPDEDMCRENWAYTLFYINNFLPMDKLVKF</sequence>
<gene>
    <name evidence="5" type="ORF">ElyMa_001290000</name>
</gene>
<feature type="domain" description="Nose resistant-to-fluoxetine protein N-terminal" evidence="4">
    <location>
        <begin position="109"/>
        <end position="343"/>
    </location>
</feature>
<reference evidence="5 6" key="1">
    <citation type="journal article" date="2021" name="Elife">
        <title>Chloroplast acquisition without the gene transfer in kleptoplastic sea slugs, Plakobranchus ocellatus.</title>
        <authorList>
            <person name="Maeda T."/>
            <person name="Takahashi S."/>
            <person name="Yoshida T."/>
            <person name="Shimamura S."/>
            <person name="Takaki Y."/>
            <person name="Nagai Y."/>
            <person name="Toyoda A."/>
            <person name="Suzuki Y."/>
            <person name="Arimoto A."/>
            <person name="Ishii H."/>
            <person name="Satoh N."/>
            <person name="Nishiyama T."/>
            <person name="Hasebe M."/>
            <person name="Maruyama T."/>
            <person name="Minagawa J."/>
            <person name="Obokata J."/>
            <person name="Shigenobu S."/>
        </authorList>
    </citation>
    <scope>NUCLEOTIDE SEQUENCE [LARGE SCALE GENOMIC DNA]</scope>
</reference>
<dbReference type="Pfam" id="PF20146">
    <property type="entry name" value="NRF"/>
    <property type="match status" value="1"/>
</dbReference>
<dbReference type="PANTHER" id="PTHR11161:SF0">
    <property type="entry name" value="O-ACYLTRANSFERASE LIKE PROTEIN"/>
    <property type="match status" value="1"/>
</dbReference>
<feature type="compositionally biased region" description="Polar residues" evidence="1">
    <location>
        <begin position="183"/>
        <end position="202"/>
    </location>
</feature>
<evidence type="ECO:0000313" key="6">
    <source>
        <dbReference type="Proteomes" id="UP000762676"/>
    </source>
</evidence>
<feature type="chain" id="PRO_5043943639" evidence="3">
    <location>
        <begin position="21"/>
        <end position="645"/>
    </location>
</feature>
<evidence type="ECO:0000256" key="2">
    <source>
        <dbReference type="SAM" id="Phobius"/>
    </source>
</evidence>
<dbReference type="InterPro" id="IPR006621">
    <property type="entry name" value="Nose-resist-to-fluoxetine_N"/>
</dbReference>
<keyword evidence="6" id="KW-1185">Reference proteome</keyword>
<organism evidence="5 6">
    <name type="scientific">Elysia marginata</name>
    <dbReference type="NCBI Taxonomy" id="1093978"/>
    <lineage>
        <taxon>Eukaryota</taxon>
        <taxon>Metazoa</taxon>
        <taxon>Spiralia</taxon>
        <taxon>Lophotrochozoa</taxon>
        <taxon>Mollusca</taxon>
        <taxon>Gastropoda</taxon>
        <taxon>Heterobranchia</taxon>
        <taxon>Euthyneura</taxon>
        <taxon>Panpulmonata</taxon>
        <taxon>Sacoglossa</taxon>
        <taxon>Placobranchoidea</taxon>
        <taxon>Plakobranchidae</taxon>
        <taxon>Elysia</taxon>
    </lineage>
</organism>
<name>A0AAV4IHI6_9GAST</name>
<feature type="compositionally biased region" description="Basic and acidic residues" evidence="1">
    <location>
        <begin position="168"/>
        <end position="178"/>
    </location>
</feature>
<dbReference type="SMART" id="SM00703">
    <property type="entry name" value="NRF"/>
    <property type="match status" value="1"/>
</dbReference>
<dbReference type="InterPro" id="IPR002656">
    <property type="entry name" value="Acyl_transf_3_dom"/>
</dbReference>
<keyword evidence="3" id="KW-0732">Signal</keyword>
<keyword evidence="2" id="KW-0472">Membrane</keyword>
<evidence type="ECO:0000256" key="3">
    <source>
        <dbReference type="SAM" id="SignalP"/>
    </source>
</evidence>
<comment type="caution">
    <text evidence="5">The sequence shown here is derived from an EMBL/GenBank/DDBJ whole genome shotgun (WGS) entry which is preliminary data.</text>
</comment>
<feature type="transmembrane region" description="Helical" evidence="2">
    <location>
        <begin position="503"/>
        <end position="522"/>
    </location>
</feature>
<feature type="transmembrane region" description="Helical" evidence="2">
    <location>
        <begin position="542"/>
        <end position="566"/>
    </location>
</feature>